<feature type="domain" description="Metallo-beta-lactamase" evidence="6">
    <location>
        <begin position="84"/>
        <end position="290"/>
    </location>
</feature>
<gene>
    <name evidence="7" type="ORF">O7047_06165</name>
</gene>
<keyword evidence="3" id="KW-0378">Hydrolase</keyword>
<feature type="chain" id="PRO_5042038958" evidence="5">
    <location>
        <begin position="22"/>
        <end position="318"/>
    </location>
</feature>
<keyword evidence="2" id="KW-0479">Metal-binding</keyword>
<dbReference type="InterPro" id="IPR051013">
    <property type="entry name" value="MBL_superfamily_lactonases"/>
</dbReference>
<dbReference type="Pfam" id="PF00753">
    <property type="entry name" value="Lactamase_B"/>
    <property type="match status" value="1"/>
</dbReference>
<keyword evidence="5" id="KW-0732">Signal</keyword>
<dbReference type="RefSeq" id="WP_310825314.1">
    <property type="nucleotide sequence ID" value="NZ_JAQGEC010000004.1"/>
</dbReference>
<evidence type="ECO:0000259" key="6">
    <source>
        <dbReference type="SMART" id="SM00849"/>
    </source>
</evidence>
<dbReference type="EMBL" id="JAQGEC010000004">
    <property type="protein sequence ID" value="MDR9889819.1"/>
    <property type="molecule type" value="Genomic_DNA"/>
</dbReference>
<evidence type="ECO:0000313" key="7">
    <source>
        <dbReference type="EMBL" id="MDR9889819.1"/>
    </source>
</evidence>
<protein>
    <submittedName>
        <fullName evidence="7">MBL fold metallo-hydrolase</fullName>
    </submittedName>
</protein>
<dbReference type="SMART" id="SM00849">
    <property type="entry name" value="Lactamase_B"/>
    <property type="match status" value="1"/>
</dbReference>
<evidence type="ECO:0000313" key="8">
    <source>
        <dbReference type="Proteomes" id="UP001248822"/>
    </source>
</evidence>
<comment type="similarity">
    <text evidence="1">Belongs to the metallo-beta-lactamase superfamily.</text>
</comment>
<dbReference type="Proteomes" id="UP001248822">
    <property type="component" value="Unassembled WGS sequence"/>
</dbReference>
<dbReference type="InterPro" id="IPR036866">
    <property type="entry name" value="RibonucZ/Hydroxyglut_hydro"/>
</dbReference>
<name>A0AAE4DLT2_9ENTR</name>
<dbReference type="SUPFAM" id="SSF56281">
    <property type="entry name" value="Metallo-hydrolase/oxidoreductase"/>
    <property type="match status" value="1"/>
</dbReference>
<dbReference type="AlphaFoldDB" id="A0AAE4DLT2"/>
<dbReference type="Gene3D" id="3.60.15.10">
    <property type="entry name" value="Ribonuclease Z/Hydroxyacylglutathione hydrolase-like"/>
    <property type="match status" value="1"/>
</dbReference>
<dbReference type="GO" id="GO:0016787">
    <property type="term" value="F:hydrolase activity"/>
    <property type="evidence" value="ECO:0007669"/>
    <property type="project" value="UniProtKB-KW"/>
</dbReference>
<dbReference type="PANTHER" id="PTHR42978:SF6">
    <property type="entry name" value="QUORUM-QUENCHING LACTONASE YTNP-RELATED"/>
    <property type="match status" value="1"/>
</dbReference>
<dbReference type="PANTHER" id="PTHR42978">
    <property type="entry name" value="QUORUM-QUENCHING LACTONASE YTNP-RELATED-RELATED"/>
    <property type="match status" value="1"/>
</dbReference>
<reference evidence="7" key="1">
    <citation type="submission" date="2022-12" db="EMBL/GenBank/DDBJ databases">
        <title>NDM-1 containing novel ST 2018 Pseudenterobacter timonensis.</title>
        <authorList>
            <person name="Halder G."/>
            <person name="Mandal S."/>
            <person name="Dutta S."/>
        </authorList>
    </citation>
    <scope>NUCLEOTIDE SEQUENCE</scope>
    <source>
        <strain evidence="7">CNCI147</strain>
    </source>
</reference>
<accession>A0AAE4DLT2</accession>
<organism evidence="7 8">
    <name type="scientific">Pseudenterobacter timonensis</name>
    <dbReference type="NCBI Taxonomy" id="1755099"/>
    <lineage>
        <taxon>Bacteria</taxon>
        <taxon>Pseudomonadati</taxon>
        <taxon>Pseudomonadota</taxon>
        <taxon>Gammaproteobacteria</taxon>
        <taxon>Enterobacterales</taxon>
        <taxon>Enterobacteriaceae</taxon>
        <taxon>Pseudenterobacter</taxon>
    </lineage>
</organism>
<evidence type="ECO:0000256" key="1">
    <source>
        <dbReference type="ARBA" id="ARBA00007749"/>
    </source>
</evidence>
<keyword evidence="4" id="KW-0862">Zinc</keyword>
<evidence type="ECO:0000256" key="4">
    <source>
        <dbReference type="ARBA" id="ARBA00022833"/>
    </source>
</evidence>
<evidence type="ECO:0000256" key="5">
    <source>
        <dbReference type="SAM" id="SignalP"/>
    </source>
</evidence>
<dbReference type="CDD" id="cd07720">
    <property type="entry name" value="OPHC2-like_MBL-fold"/>
    <property type="match status" value="1"/>
</dbReference>
<comment type="caution">
    <text evidence="7">The sequence shown here is derived from an EMBL/GenBank/DDBJ whole genome shotgun (WGS) entry which is preliminary data.</text>
</comment>
<sequence>MKKIARIMMLTALVTTGQAVADAPAQIRQQVPGYFRVAVGQYEVTALFDGNNMLSSGLLQGLTPEKVRSLLAQQKMDDERMPASYNAFLINTGNHLVMIDSGAGHCGSASANQLIPNMKAAGYRPEQVDTIFLTHLHLDHVCGLSDASGRALFPNATVYIPQGEADFWLDTKKRADAPEMAQKHFAVAREALAPYQASGHMKTFTPPASPIAEVETVAAPGHTPGSTLYRFKSDKAAIVFIGDLIHAPAVQFPHPEVSIRFDVTPADAVKEREKAFTALAKEGDWVAAAHLPFPGMGHIVQRESGYGWVPALYGPYPQ</sequence>
<evidence type="ECO:0000256" key="2">
    <source>
        <dbReference type="ARBA" id="ARBA00022723"/>
    </source>
</evidence>
<feature type="signal peptide" evidence="5">
    <location>
        <begin position="1"/>
        <end position="21"/>
    </location>
</feature>
<dbReference type="InterPro" id="IPR001279">
    <property type="entry name" value="Metallo-B-lactamas"/>
</dbReference>
<evidence type="ECO:0000256" key="3">
    <source>
        <dbReference type="ARBA" id="ARBA00022801"/>
    </source>
</evidence>
<dbReference type="GO" id="GO:0046872">
    <property type="term" value="F:metal ion binding"/>
    <property type="evidence" value="ECO:0007669"/>
    <property type="project" value="UniProtKB-KW"/>
</dbReference>
<proteinExistence type="inferred from homology"/>